<feature type="compositionally biased region" description="Basic and acidic residues" evidence="1">
    <location>
        <begin position="82"/>
        <end position="91"/>
    </location>
</feature>
<feature type="region of interest" description="Disordered" evidence="1">
    <location>
        <begin position="38"/>
        <end position="130"/>
    </location>
</feature>
<name>Q0RFE3_FRAAA</name>
<dbReference type="AlphaFoldDB" id="Q0RFE3"/>
<protein>
    <submittedName>
        <fullName evidence="2">Uncharacterized protein</fullName>
    </submittedName>
</protein>
<gene>
    <name evidence="2" type="ordered locus">FRAAL5162</name>
</gene>
<dbReference type="HOGENOM" id="CLU_1934933_0_0_11"/>
<dbReference type="EMBL" id="CT573213">
    <property type="protein sequence ID" value="CAJ63802.1"/>
    <property type="molecule type" value="Genomic_DNA"/>
</dbReference>
<keyword evidence="3" id="KW-1185">Reference proteome</keyword>
<organism evidence="2 3">
    <name type="scientific">Frankia alni (strain DSM 45986 / CECT 9034 / ACN14a)</name>
    <dbReference type="NCBI Taxonomy" id="326424"/>
    <lineage>
        <taxon>Bacteria</taxon>
        <taxon>Bacillati</taxon>
        <taxon>Actinomycetota</taxon>
        <taxon>Actinomycetes</taxon>
        <taxon>Frankiales</taxon>
        <taxon>Frankiaceae</taxon>
        <taxon>Frankia</taxon>
    </lineage>
</organism>
<sequence>MDGRVRSELRRAPLPARSVIVNSSSLVRHGWYWRPDQGIGSPRPFGRLSQGGGRQFYRSRPGSTEYFARGTPAAMREATPARPERGLERRPAGISAGSSPVLGPRARCPGRAAGFLDPAGGDGASVGQMS</sequence>
<evidence type="ECO:0000256" key="1">
    <source>
        <dbReference type="SAM" id="MobiDB-lite"/>
    </source>
</evidence>
<proteinExistence type="predicted"/>
<accession>Q0RFE3</accession>
<dbReference type="KEGG" id="fal:FRAAL5162"/>
<dbReference type="Proteomes" id="UP000000657">
    <property type="component" value="Chromosome"/>
</dbReference>
<reference evidence="2 3" key="1">
    <citation type="journal article" date="2007" name="Genome Res.">
        <title>Genome characteristics of facultatively symbiotic Frankia sp. strains reflect host range and host plant biogeography.</title>
        <authorList>
            <person name="Normand P."/>
            <person name="Lapierre P."/>
            <person name="Tisa L.S."/>
            <person name="Gogarten J.P."/>
            <person name="Alloisio N."/>
            <person name="Bagnarol E."/>
            <person name="Bassi C.A."/>
            <person name="Berry A.M."/>
            <person name="Bickhart D.M."/>
            <person name="Choisne N."/>
            <person name="Couloux A."/>
            <person name="Cournoyer B."/>
            <person name="Cruveiller S."/>
            <person name="Daubin V."/>
            <person name="Demange N."/>
            <person name="Francino M.P."/>
            <person name="Goltsman E."/>
            <person name="Huang Y."/>
            <person name="Kopp O.R."/>
            <person name="Labarre L."/>
            <person name="Lapidus A."/>
            <person name="Lavire C."/>
            <person name="Marechal J."/>
            <person name="Martinez M."/>
            <person name="Mastronunzio J.E."/>
            <person name="Mullin B.C."/>
            <person name="Niemann J."/>
            <person name="Pujic P."/>
            <person name="Rawnsley T."/>
            <person name="Rouy Z."/>
            <person name="Schenowitz C."/>
            <person name="Sellstedt A."/>
            <person name="Tavares F."/>
            <person name="Tomkins J.P."/>
            <person name="Vallenet D."/>
            <person name="Valverde C."/>
            <person name="Wall L.G."/>
            <person name="Wang Y."/>
            <person name="Medigue C."/>
            <person name="Benson D.R."/>
        </authorList>
    </citation>
    <scope>NUCLEOTIDE SEQUENCE [LARGE SCALE GENOMIC DNA]</scope>
    <source>
        <strain evidence="3">DSM 45986 / CECT 9034 / ACN14a</strain>
    </source>
</reference>
<evidence type="ECO:0000313" key="2">
    <source>
        <dbReference type="EMBL" id="CAJ63802.1"/>
    </source>
</evidence>
<evidence type="ECO:0000313" key="3">
    <source>
        <dbReference type="Proteomes" id="UP000000657"/>
    </source>
</evidence>